<evidence type="ECO:0000259" key="1">
    <source>
        <dbReference type="PROSITE" id="PS50093"/>
    </source>
</evidence>
<proteinExistence type="predicted"/>
<evidence type="ECO:0000313" key="2">
    <source>
        <dbReference type="EMBL" id="GAI45907.1"/>
    </source>
</evidence>
<protein>
    <recommendedName>
        <fullName evidence="1">PKD domain-containing protein</fullName>
    </recommendedName>
</protein>
<comment type="caution">
    <text evidence="2">The sequence shown here is derived from an EMBL/GenBank/DDBJ whole genome shotgun (WGS) entry which is preliminary data.</text>
</comment>
<dbReference type="AlphaFoldDB" id="X1NPD2"/>
<sequence>HRIGPDTSKVWNLSVTWMPTSYVNTDVTISWDPSDLGLSEYNYVVLFDVSDSSVVADMLVDTQYIIPDAAPYAPINFQIMCSLNEAPVFSNENPSDGSVDVPVTTSQLTVTIRDPEGDSFNWSIETIPDIGSSSGVGESNGTKICSVGGLSYSTTYTWYVNVTDSGSGTTREEVYTFTTEPQPNNPPNTPTITGPTHGYTHYDYTFTANTTDPENDQIYYMFNWGDGNFSQWLGPYDSGTETPATYNWTDPGTYNIKVKAKDTFD</sequence>
<reference evidence="2" key="1">
    <citation type="journal article" date="2014" name="Front. Microbiol.">
        <title>High frequency of phylogenetically diverse reductive dehalogenase-homologous genes in deep subseafloor sedimentary metagenomes.</title>
        <authorList>
            <person name="Kawai M."/>
            <person name="Futagami T."/>
            <person name="Toyoda A."/>
            <person name="Takaki Y."/>
            <person name="Nishi S."/>
            <person name="Hori S."/>
            <person name="Arai W."/>
            <person name="Tsubouchi T."/>
            <person name="Morono Y."/>
            <person name="Uchiyama I."/>
            <person name="Ito T."/>
            <person name="Fujiyama A."/>
            <person name="Inagaki F."/>
            <person name="Takami H."/>
        </authorList>
    </citation>
    <scope>NUCLEOTIDE SEQUENCE</scope>
    <source>
        <strain evidence="2">Expedition CK06-06</strain>
    </source>
</reference>
<dbReference type="InterPro" id="IPR013783">
    <property type="entry name" value="Ig-like_fold"/>
</dbReference>
<accession>X1NPD2</accession>
<dbReference type="Gene3D" id="2.60.40.10">
    <property type="entry name" value="Immunoglobulins"/>
    <property type="match status" value="1"/>
</dbReference>
<feature type="non-terminal residue" evidence="2">
    <location>
        <position position="1"/>
    </location>
</feature>
<name>X1NPD2_9ZZZZ</name>
<feature type="non-terminal residue" evidence="2">
    <location>
        <position position="265"/>
    </location>
</feature>
<dbReference type="InterPro" id="IPR000601">
    <property type="entry name" value="PKD_dom"/>
</dbReference>
<gene>
    <name evidence="2" type="ORF">S06H3_41598</name>
</gene>
<dbReference type="PROSITE" id="PS50093">
    <property type="entry name" value="PKD"/>
    <property type="match status" value="1"/>
</dbReference>
<dbReference type="EMBL" id="BARV01025656">
    <property type="protein sequence ID" value="GAI45907.1"/>
    <property type="molecule type" value="Genomic_DNA"/>
</dbReference>
<organism evidence="2">
    <name type="scientific">marine sediment metagenome</name>
    <dbReference type="NCBI Taxonomy" id="412755"/>
    <lineage>
        <taxon>unclassified sequences</taxon>
        <taxon>metagenomes</taxon>
        <taxon>ecological metagenomes</taxon>
    </lineage>
</organism>
<dbReference type="InterPro" id="IPR035986">
    <property type="entry name" value="PKD_dom_sf"/>
</dbReference>
<dbReference type="SUPFAM" id="SSF49299">
    <property type="entry name" value="PKD domain"/>
    <property type="match status" value="1"/>
</dbReference>
<feature type="domain" description="PKD" evidence="1">
    <location>
        <begin position="187"/>
        <end position="265"/>
    </location>
</feature>